<reference evidence="3" key="1">
    <citation type="submission" date="2023-07" db="EMBL/GenBank/DDBJ databases">
        <title>Defluviimonas sediminis sp. nov., isolated from mangrove sediment.</title>
        <authorList>
            <person name="Liu L."/>
            <person name="Li J."/>
            <person name="Huang Y."/>
            <person name="Pan J."/>
            <person name="Li M."/>
        </authorList>
    </citation>
    <scope>NUCLEOTIDE SEQUENCE [LARGE SCALE GENOMIC DNA]</scope>
    <source>
        <strain evidence="3">FT324</strain>
    </source>
</reference>
<keyword evidence="1" id="KW-0732">Signal</keyword>
<dbReference type="RefSeq" id="WP_261494585.1">
    <property type="nucleotide sequence ID" value="NZ_JAOCQF010000001.1"/>
</dbReference>
<evidence type="ECO:0000256" key="1">
    <source>
        <dbReference type="SAM" id="SignalP"/>
    </source>
</evidence>
<name>A0ABT2NJR3_9RHOB</name>
<evidence type="ECO:0000313" key="3">
    <source>
        <dbReference type="Proteomes" id="UP001205601"/>
    </source>
</evidence>
<keyword evidence="3" id="KW-1185">Reference proteome</keyword>
<feature type="signal peptide" evidence="1">
    <location>
        <begin position="1"/>
        <end position="23"/>
    </location>
</feature>
<sequence>MSLRTIALSAASLGLAMPAAAEALLDLEVCNRSSDDAFVAVSYQPVGSSDSDWRNEGWYSVRAGECQIIAETDNAYFYMYAEVDGDSSRYWGGDHSECVEHPGPFGFWTRDGEACESHQDVAEFVAMHADQPGRYTWNLDP</sequence>
<evidence type="ECO:0000313" key="2">
    <source>
        <dbReference type="EMBL" id="MCT8329166.1"/>
    </source>
</evidence>
<dbReference type="Proteomes" id="UP001205601">
    <property type="component" value="Unassembled WGS sequence"/>
</dbReference>
<dbReference type="Pfam" id="PF06282">
    <property type="entry name" value="DUF1036"/>
    <property type="match status" value="1"/>
</dbReference>
<feature type="chain" id="PRO_5046900780" evidence="1">
    <location>
        <begin position="24"/>
        <end position="141"/>
    </location>
</feature>
<protein>
    <submittedName>
        <fullName evidence="2">DUF1036 domain-containing protein</fullName>
    </submittedName>
</protein>
<accession>A0ABT2NJR3</accession>
<dbReference type="InterPro" id="IPR009380">
    <property type="entry name" value="DUF1036"/>
</dbReference>
<proteinExistence type="predicted"/>
<dbReference type="EMBL" id="JAOCQF010000001">
    <property type="protein sequence ID" value="MCT8329166.1"/>
    <property type="molecule type" value="Genomic_DNA"/>
</dbReference>
<gene>
    <name evidence="2" type="ORF">N5I32_06550</name>
</gene>
<organism evidence="2 3">
    <name type="scientific">Albidovulum sediminis</name>
    <dbReference type="NCBI Taxonomy" id="3066345"/>
    <lineage>
        <taxon>Bacteria</taxon>
        <taxon>Pseudomonadati</taxon>
        <taxon>Pseudomonadota</taxon>
        <taxon>Alphaproteobacteria</taxon>
        <taxon>Rhodobacterales</taxon>
        <taxon>Paracoccaceae</taxon>
        <taxon>Albidovulum</taxon>
    </lineage>
</organism>
<comment type="caution">
    <text evidence="2">The sequence shown here is derived from an EMBL/GenBank/DDBJ whole genome shotgun (WGS) entry which is preliminary data.</text>
</comment>